<dbReference type="InterPro" id="IPR041464">
    <property type="entry name" value="TubC_N"/>
</dbReference>
<dbReference type="InterPro" id="IPR010071">
    <property type="entry name" value="AA_adenyl_dom"/>
</dbReference>
<dbReference type="InterPro" id="IPR036736">
    <property type="entry name" value="ACP-like_sf"/>
</dbReference>
<dbReference type="InterPro" id="IPR000873">
    <property type="entry name" value="AMP-dep_synth/lig_dom"/>
</dbReference>
<dbReference type="GO" id="GO:0031177">
    <property type="term" value="F:phosphopantetheine binding"/>
    <property type="evidence" value="ECO:0007669"/>
    <property type="project" value="TreeGrafter"/>
</dbReference>
<dbReference type="FunFam" id="3.40.50.980:FF:000001">
    <property type="entry name" value="Non-ribosomal peptide synthetase"/>
    <property type="match status" value="2"/>
</dbReference>
<feature type="domain" description="Carrier" evidence="6">
    <location>
        <begin position="2564"/>
        <end position="2639"/>
    </location>
</feature>
<sequence length="2655" mass="304002">MIELLKKISNEKIVVDINNGELQLFSSQTNIDSDLLSEIKTHKKELIEYLTKNKDLSFQEKEYKEIPKCKESSSYSLSNAQRRLWLASQFVSGANTFNMPNTIFLDGVYDVACFQKAVYSVIDRHEILRTVFKSDERGNVQQYVLTSEELGFSITYQDYKERENPEVEAKSYIKQDSYQPFDLVEGPLIRACLLQLSETKYMFYYNLHHIISDGWSMEVLARDVMQYYKAYVSNQTPEVPLLRIQYKDYAAWQLEQLNNTTYQDHKKHWLNRLSGELPVIDLPSYKIRPKIKTNSGRRLNSFISKDLTNQLNQFIKKNDGSLFMFVLSVINVLIHKYTSAEDIIIGSPFAGRTHPDLEDQIGFYVNILAFRNKIDPEESFIDFYKKVKEIVLDDFSHQEYAFDKLIEDLELKYDQSRSPLSDISFTLHNSNENINSTDIREDILNKIESKGVTISKNDIEFHATMLGDVIALDIIYNDDVYDEGVISNMLQHFKQLLSNLLLSPDEKLLDVDYLTPEECHEILEVFNTNTIECPKDKTIVDLFVEQAKKTPNSVAVVFQKASLTYKELEEKSNQLANCLITEHSVKRGDFVGVHLDRSEQYIVCLLGILKAGAIYVPIDTGYPSGRKEYIINDANIQLLITDTNYMFDLPYFDGALLAIDVEFENFDYNSDIQIFTTPNDLAYVIYTSGSTGEPKGVMIEHKAVLNAILAQIDIYDITSNCKAVQFTSFSFDVSISEIFNILLSGASLFIASEEMRSDPRLLEEYIEDHNINLATLPPSYFQIMKPEKLRGLKKLITGGEPSDYEKVVSLLSDGLHYYNSYGPTETSICVTVFKMTNTNVLDSKVIPIGKPTANTQIFILSESLELMPVGAIGELCIGGSQLALGYLNRPDLTSEKFIENPFRKEEKLYRTGDLARWLPDGNIEFIGRKDHQVKIRGHRIELGEIELVIDQINAIKQSVVVAREDIGGSKQLVAYIISDTELDHRKIQEDLEDKLPEYMVPKIYVSLDKMPLSHNGKVDRKALPIPDEESYNKQEYIAPTNEEEKALISVWESVLGVKGISIKDNFYNLGGDSIKSIQIVARSREHGYTLKVGDVLSMPILENMATLMKKVSKVIDQSEVEGKVALTPIQHILFEHPSIVNPSHFNQSLLLKSHEKLNSDFLKLSIIQLVKHHDVLRMVYHQENNTWIQNNRKYTEECFKIDFHDLSNEKDSLKMMGELCQDLQSNLDLSNGPLFVVGHFRLSDGDRLALICHHLLIDGVSWRILLEDLSTVYKQYQSGKEISLPLKTDSFQKWASLQQEYSQSKELSSEHDYWNNLHTSNIPDFPIEKGVREDKMRMDKRVSFTLDQKITSIMQTSIHDVYHTEINDILLAGLGLALKDTFGICKSVVEMEGHGREDILEDVEINRTVGWFTSIYPLILEVSKSSERSKNLIKVKDNLRKIPNKGIGYGILKHLKKGFSSNLIPAIQFNYLGEFGNKIVEDKEINAPIFEYGSDYIGEAIDPQNIMDALIGVSGSVSSGELSMAISYRSDLYNDKTMQVLIDSYKDNLTSLINELSSINESYLTPSDLTFTDLSFDELQDLNADDLLEDIYELSSAQQGMYYHWFSSEDSYFEQASYRVKGAGLNMAYFKEAYDTLVDRYAILRTSFISQYADSILQVVKKSVPSGFLHIEAPANIEPNNKQAWVEKMKFEDREKGFNLEESSQMRLTILDLDNEEYEFIWSHHHILMDGWCTSILINDFYRILQSIEKGSKHNLSKVNPYSDYIKWLSKLDKEGTMTYWKNYLSGYNNTAKVPYAYSNSSLKEYSFNNETIELTGNIHEKINVLCNELEITPNTFTQVVWGYLLSRYNNTQDVVFGSVVSGRPADLSGAEEMVGLFLNTIPVRIHYSENDTPKDVLKKTQEEAIACLPYHYASLSSVQGQSELGVSLLDHIMIFENYPIQELIEEQLEEKSDHGSSTLEFESVDINGRTNYDFNIAVAISETYLKVHFQYNKNRYEEILIKKLATHFYNIVQSFTEQSDLCLKEIDYLTKEEKHELLHSFNPINVEYPKDKTIVDVFKEQVYKTPDAIAVVFKEKTLTYEELDTKSNQLAHYLKRKGVKTEDLVGICLDKSLEMIVSVLAVLKSGGTYIPIDPEYPEDRINYIIEDSHISFFVTNSEYNYLVRDNRYTQVILIDKDCFKIRKESIESIDHNYSSEQAVYVVYTSGSTGKPKGVVVSHSGLLNIALSWKKEYELNSKTSLLQMVSFSFDVFSGDLCRGLLFGGKIILCPPETRLDLVALYKIISKWNINIIEMTPALAIELMDYIYENELDVSWMNLLILGSDILQTSDYQRLVSRFGSTLRIVNSYGTTETTIDSSFFETDSLNTLNDLPYVPIGKPMQNTSFYVLDKQKRLLPAGVVGELYIGGAGLAKEYLNQEDLTVQKFVEHPFKKEERIYKTGDFARWLPDGNMDFIGRKDHQVKVRGYRIELGEIESVLEEIKEISKSVVLAKENSRGIHQLIAYLILDEPIDNIIIQQNLRKKLPEYMIPRVYIPLDTMPITVNGKIDRKALSVINLDINKEYAEPSSETEIKLVQIWKEVLEIDKIGINDNFFDLGGNSISAIRIILGIRRELDIEIDIKSLFEFNTIADLALHMDFSIQQEQIISKSEIVKQIM</sequence>
<reference evidence="7 8" key="1">
    <citation type="journal article" date="2014" name="Int. J. Syst. Evol. Microbiol.">
        <title>Complete genome sequence of Corynebacterium casei LMG S-19264T (=DSM 44701T), isolated from a smear-ripened cheese.</title>
        <authorList>
            <consortium name="US DOE Joint Genome Institute (JGI-PGF)"/>
            <person name="Walter F."/>
            <person name="Albersmeier A."/>
            <person name="Kalinowski J."/>
            <person name="Ruckert C."/>
        </authorList>
    </citation>
    <scope>NUCLEOTIDE SEQUENCE [LARGE SCALE GENOMIC DNA]</scope>
    <source>
        <strain evidence="7 8">KCTC 12285</strain>
    </source>
</reference>
<dbReference type="InterPro" id="IPR020845">
    <property type="entry name" value="AMP-binding_CS"/>
</dbReference>
<dbReference type="InterPro" id="IPR023213">
    <property type="entry name" value="CAT-like_dom_sf"/>
</dbReference>
<dbReference type="PANTHER" id="PTHR45527:SF1">
    <property type="entry name" value="FATTY ACID SYNTHASE"/>
    <property type="match status" value="1"/>
</dbReference>
<keyword evidence="8" id="KW-1185">Reference proteome</keyword>
<protein>
    <submittedName>
        <fullName evidence="7">Non-ribosomal peptide synthetase</fullName>
    </submittedName>
</protein>
<dbReference type="FunFam" id="3.40.50.12780:FF:000012">
    <property type="entry name" value="Non-ribosomal peptide synthetase"/>
    <property type="match status" value="2"/>
</dbReference>
<evidence type="ECO:0000256" key="2">
    <source>
        <dbReference type="ARBA" id="ARBA00006432"/>
    </source>
</evidence>
<gene>
    <name evidence="7" type="ORF">GCM10007384_17440</name>
</gene>
<evidence type="ECO:0000259" key="6">
    <source>
        <dbReference type="PROSITE" id="PS50075"/>
    </source>
</evidence>
<organism evidence="7 8">
    <name type="scientific">Aquimarina muelleri</name>
    <dbReference type="NCBI Taxonomy" id="279356"/>
    <lineage>
        <taxon>Bacteria</taxon>
        <taxon>Pseudomonadati</taxon>
        <taxon>Bacteroidota</taxon>
        <taxon>Flavobacteriia</taxon>
        <taxon>Flavobacteriales</taxon>
        <taxon>Flavobacteriaceae</taxon>
        <taxon>Aquimarina</taxon>
    </lineage>
</organism>
<dbReference type="GO" id="GO:0044550">
    <property type="term" value="P:secondary metabolite biosynthetic process"/>
    <property type="evidence" value="ECO:0007669"/>
    <property type="project" value="UniProtKB-ARBA"/>
</dbReference>
<comment type="similarity">
    <text evidence="2">Belongs to the ATP-dependent AMP-binding enzyme family.</text>
</comment>
<dbReference type="Proteomes" id="UP000601108">
    <property type="component" value="Unassembled WGS sequence"/>
</dbReference>
<proteinExistence type="inferred from homology"/>
<dbReference type="Pfam" id="PF18563">
    <property type="entry name" value="TubC_N"/>
    <property type="match status" value="1"/>
</dbReference>
<dbReference type="Pfam" id="PF13193">
    <property type="entry name" value="AMP-binding_C"/>
    <property type="match status" value="2"/>
</dbReference>
<dbReference type="SUPFAM" id="SSF52777">
    <property type="entry name" value="CoA-dependent acyltransferases"/>
    <property type="match status" value="6"/>
</dbReference>
<comment type="caution">
    <text evidence="7">The sequence shown here is derived from an EMBL/GenBank/DDBJ whole genome shotgun (WGS) entry which is preliminary data.</text>
</comment>
<dbReference type="GO" id="GO:0005737">
    <property type="term" value="C:cytoplasm"/>
    <property type="evidence" value="ECO:0007669"/>
    <property type="project" value="TreeGrafter"/>
</dbReference>
<feature type="domain" description="Carrier" evidence="6">
    <location>
        <begin position="1038"/>
        <end position="1112"/>
    </location>
</feature>
<dbReference type="InterPro" id="IPR010060">
    <property type="entry name" value="NRPS_synth"/>
</dbReference>
<dbReference type="NCBIfam" id="TIGR01733">
    <property type="entry name" value="AA-adenyl-dom"/>
    <property type="match status" value="2"/>
</dbReference>
<keyword evidence="5" id="KW-0677">Repeat</keyword>
<dbReference type="Gene3D" id="3.30.559.30">
    <property type="entry name" value="Nonribosomal peptide synthetase, condensation domain"/>
    <property type="match status" value="3"/>
</dbReference>
<evidence type="ECO:0000256" key="1">
    <source>
        <dbReference type="ARBA" id="ARBA00001957"/>
    </source>
</evidence>
<dbReference type="Pfam" id="PF00668">
    <property type="entry name" value="Condensation"/>
    <property type="match status" value="3"/>
</dbReference>
<dbReference type="GO" id="GO:0043041">
    <property type="term" value="P:amino acid activation for nonribosomal peptide biosynthetic process"/>
    <property type="evidence" value="ECO:0007669"/>
    <property type="project" value="TreeGrafter"/>
</dbReference>
<comment type="cofactor">
    <cofactor evidence="1">
        <name>pantetheine 4'-phosphate</name>
        <dbReference type="ChEBI" id="CHEBI:47942"/>
    </cofactor>
</comment>
<dbReference type="NCBIfam" id="NF003417">
    <property type="entry name" value="PRK04813.1"/>
    <property type="match status" value="2"/>
</dbReference>
<dbReference type="InterPro" id="IPR045851">
    <property type="entry name" value="AMP-bd_C_sf"/>
</dbReference>
<keyword evidence="4" id="KW-0597">Phosphoprotein</keyword>
<accession>A0A918JX93</accession>
<dbReference type="Gene3D" id="1.10.1200.10">
    <property type="entry name" value="ACP-like"/>
    <property type="match status" value="2"/>
</dbReference>
<keyword evidence="3" id="KW-0596">Phosphopantetheine</keyword>
<dbReference type="PROSITE" id="PS50075">
    <property type="entry name" value="CARRIER"/>
    <property type="match status" value="2"/>
</dbReference>
<dbReference type="InterPro" id="IPR009081">
    <property type="entry name" value="PP-bd_ACP"/>
</dbReference>
<dbReference type="CDD" id="cd05930">
    <property type="entry name" value="A_NRPS"/>
    <property type="match status" value="1"/>
</dbReference>
<dbReference type="Gene3D" id="2.30.38.10">
    <property type="entry name" value="Luciferase, Domain 3"/>
    <property type="match status" value="2"/>
</dbReference>
<dbReference type="FunFam" id="1.10.1200.10:FF:000005">
    <property type="entry name" value="Nonribosomal peptide synthetase 1"/>
    <property type="match status" value="2"/>
</dbReference>
<dbReference type="Gene3D" id="3.30.559.10">
    <property type="entry name" value="Chloramphenicol acetyltransferase-like domain"/>
    <property type="match status" value="3"/>
</dbReference>
<evidence type="ECO:0000256" key="5">
    <source>
        <dbReference type="ARBA" id="ARBA00022737"/>
    </source>
</evidence>
<dbReference type="SUPFAM" id="SSF56801">
    <property type="entry name" value="Acetyl-CoA synthetase-like"/>
    <property type="match status" value="2"/>
</dbReference>
<dbReference type="InterPro" id="IPR001242">
    <property type="entry name" value="Condensation_dom"/>
</dbReference>
<evidence type="ECO:0000313" key="8">
    <source>
        <dbReference type="Proteomes" id="UP000601108"/>
    </source>
</evidence>
<dbReference type="PROSITE" id="PS00455">
    <property type="entry name" value="AMP_BINDING"/>
    <property type="match status" value="2"/>
</dbReference>
<dbReference type="InterPro" id="IPR025110">
    <property type="entry name" value="AMP-bd_C"/>
</dbReference>
<dbReference type="Pfam" id="PF00550">
    <property type="entry name" value="PP-binding"/>
    <property type="match status" value="2"/>
</dbReference>
<dbReference type="NCBIfam" id="TIGR01720">
    <property type="entry name" value="NRPS-para261"/>
    <property type="match status" value="1"/>
</dbReference>
<evidence type="ECO:0000256" key="3">
    <source>
        <dbReference type="ARBA" id="ARBA00022450"/>
    </source>
</evidence>
<evidence type="ECO:0000313" key="7">
    <source>
        <dbReference type="EMBL" id="GGX16505.1"/>
    </source>
</evidence>
<dbReference type="Gene3D" id="3.40.50.980">
    <property type="match status" value="4"/>
</dbReference>
<dbReference type="CDD" id="cd19531">
    <property type="entry name" value="LCL_NRPS-like"/>
    <property type="match status" value="1"/>
</dbReference>
<dbReference type="CDD" id="cd19534">
    <property type="entry name" value="E_NRPS"/>
    <property type="match status" value="1"/>
</dbReference>
<dbReference type="FunFam" id="3.30.300.30:FF:000010">
    <property type="entry name" value="Enterobactin synthetase component F"/>
    <property type="match status" value="1"/>
</dbReference>
<dbReference type="GO" id="GO:0003824">
    <property type="term" value="F:catalytic activity"/>
    <property type="evidence" value="ECO:0007669"/>
    <property type="project" value="InterPro"/>
</dbReference>
<name>A0A918JX93_9FLAO</name>
<dbReference type="Gene3D" id="3.30.300.30">
    <property type="match status" value="2"/>
</dbReference>
<dbReference type="PANTHER" id="PTHR45527">
    <property type="entry name" value="NONRIBOSOMAL PEPTIDE SYNTHETASE"/>
    <property type="match status" value="1"/>
</dbReference>
<dbReference type="FunFam" id="2.30.38.10:FF:000001">
    <property type="entry name" value="Non-ribosomal peptide synthetase PvdI"/>
    <property type="match status" value="2"/>
</dbReference>
<dbReference type="Pfam" id="PF00501">
    <property type="entry name" value="AMP-binding"/>
    <property type="match status" value="2"/>
</dbReference>
<dbReference type="EMBL" id="BMWS01000010">
    <property type="protein sequence ID" value="GGX16505.1"/>
    <property type="molecule type" value="Genomic_DNA"/>
</dbReference>
<dbReference type="RefSeq" id="WP_027412054.1">
    <property type="nucleotide sequence ID" value="NZ_BMWS01000010.1"/>
</dbReference>
<dbReference type="SUPFAM" id="SSF47336">
    <property type="entry name" value="ACP-like"/>
    <property type="match status" value="2"/>
</dbReference>
<evidence type="ECO:0000256" key="4">
    <source>
        <dbReference type="ARBA" id="ARBA00022553"/>
    </source>
</evidence>